<reference evidence="2" key="1">
    <citation type="journal article" date="2021" name="Genome Biol. Evol.">
        <title>A High-Quality Reference Genome for a Parasitic Bivalve with Doubly Uniparental Inheritance (Bivalvia: Unionida).</title>
        <authorList>
            <person name="Smith C.H."/>
        </authorList>
    </citation>
    <scope>NUCLEOTIDE SEQUENCE</scope>
    <source>
        <strain evidence="2">CHS0354</strain>
    </source>
</reference>
<dbReference type="PANTHER" id="PTHR24416">
    <property type="entry name" value="TYROSINE-PROTEIN KINASE RECEPTOR"/>
    <property type="match status" value="1"/>
</dbReference>
<dbReference type="GO" id="GO:0007169">
    <property type="term" value="P:cell surface receptor protein tyrosine kinase signaling pathway"/>
    <property type="evidence" value="ECO:0007669"/>
    <property type="project" value="TreeGrafter"/>
</dbReference>
<dbReference type="GO" id="GO:0004714">
    <property type="term" value="F:transmembrane receptor protein tyrosine kinase activity"/>
    <property type="evidence" value="ECO:0007669"/>
    <property type="project" value="TreeGrafter"/>
</dbReference>
<evidence type="ECO:0000259" key="1">
    <source>
        <dbReference type="PROSITE" id="PS50011"/>
    </source>
</evidence>
<evidence type="ECO:0000313" key="2">
    <source>
        <dbReference type="EMBL" id="KAK3603161.1"/>
    </source>
</evidence>
<dbReference type="PROSITE" id="PS50011">
    <property type="entry name" value="PROTEIN_KINASE_DOM"/>
    <property type="match status" value="1"/>
</dbReference>
<dbReference type="PANTHER" id="PTHR24416:SF600">
    <property type="entry name" value="PDGF- AND VEGF-RECEPTOR RELATED, ISOFORM J"/>
    <property type="match status" value="1"/>
</dbReference>
<dbReference type="GO" id="GO:0005524">
    <property type="term" value="F:ATP binding"/>
    <property type="evidence" value="ECO:0007669"/>
    <property type="project" value="InterPro"/>
</dbReference>
<dbReference type="Pfam" id="PF07714">
    <property type="entry name" value="PK_Tyr_Ser-Thr"/>
    <property type="match status" value="1"/>
</dbReference>
<protein>
    <recommendedName>
        <fullName evidence="1">Protein kinase domain-containing protein</fullName>
    </recommendedName>
</protein>
<keyword evidence="3" id="KW-1185">Reference proteome</keyword>
<gene>
    <name evidence="2" type="ORF">CHS0354_042994</name>
</gene>
<name>A0AAE0T3Y8_9BIVA</name>
<accession>A0AAE0T3Y8</accession>
<feature type="domain" description="Protein kinase" evidence="1">
    <location>
        <begin position="1"/>
        <end position="187"/>
    </location>
</feature>
<dbReference type="InterPro" id="IPR001245">
    <property type="entry name" value="Ser-Thr/Tyr_kinase_cat_dom"/>
</dbReference>
<proteinExistence type="predicted"/>
<dbReference type="AlphaFoldDB" id="A0AAE0T3Y8"/>
<evidence type="ECO:0000313" key="3">
    <source>
        <dbReference type="Proteomes" id="UP001195483"/>
    </source>
</evidence>
<dbReference type="GO" id="GO:0043235">
    <property type="term" value="C:receptor complex"/>
    <property type="evidence" value="ECO:0007669"/>
    <property type="project" value="TreeGrafter"/>
</dbReference>
<organism evidence="2 3">
    <name type="scientific">Potamilus streckersoni</name>
    <dbReference type="NCBI Taxonomy" id="2493646"/>
    <lineage>
        <taxon>Eukaryota</taxon>
        <taxon>Metazoa</taxon>
        <taxon>Spiralia</taxon>
        <taxon>Lophotrochozoa</taxon>
        <taxon>Mollusca</taxon>
        <taxon>Bivalvia</taxon>
        <taxon>Autobranchia</taxon>
        <taxon>Heteroconchia</taxon>
        <taxon>Palaeoheterodonta</taxon>
        <taxon>Unionida</taxon>
        <taxon>Unionoidea</taxon>
        <taxon>Unionidae</taxon>
        <taxon>Ambleminae</taxon>
        <taxon>Lampsilini</taxon>
        <taxon>Potamilus</taxon>
    </lineage>
</organism>
<dbReference type="InterPro" id="IPR011009">
    <property type="entry name" value="Kinase-like_dom_sf"/>
</dbReference>
<dbReference type="SUPFAM" id="SSF56112">
    <property type="entry name" value="Protein kinase-like (PK-like)"/>
    <property type="match status" value="1"/>
</dbReference>
<reference evidence="2" key="2">
    <citation type="journal article" date="2021" name="Genome Biol. Evol.">
        <title>Developing a high-quality reference genome for a parasitic bivalve with doubly uniparental inheritance (Bivalvia: Unionida).</title>
        <authorList>
            <person name="Smith C.H."/>
        </authorList>
    </citation>
    <scope>NUCLEOTIDE SEQUENCE</scope>
    <source>
        <strain evidence="2">CHS0354</strain>
        <tissue evidence="2">Mantle</tissue>
    </source>
</reference>
<reference evidence="2" key="3">
    <citation type="submission" date="2023-05" db="EMBL/GenBank/DDBJ databases">
        <authorList>
            <person name="Smith C.H."/>
        </authorList>
    </citation>
    <scope>NUCLEOTIDE SEQUENCE</scope>
    <source>
        <strain evidence="2">CHS0354</strain>
        <tissue evidence="2">Mantle</tissue>
    </source>
</reference>
<dbReference type="EMBL" id="JAEAOA010002359">
    <property type="protein sequence ID" value="KAK3603161.1"/>
    <property type="molecule type" value="Genomic_DNA"/>
</dbReference>
<comment type="caution">
    <text evidence="2">The sequence shown here is derived from an EMBL/GenBank/DDBJ whole genome shotgun (WGS) entry which is preliminary data.</text>
</comment>
<dbReference type="InterPro" id="IPR050122">
    <property type="entry name" value="RTK"/>
</dbReference>
<dbReference type="Proteomes" id="UP001195483">
    <property type="component" value="Unassembled WGS sequence"/>
</dbReference>
<dbReference type="GO" id="GO:0005886">
    <property type="term" value="C:plasma membrane"/>
    <property type="evidence" value="ECO:0007669"/>
    <property type="project" value="TreeGrafter"/>
</dbReference>
<dbReference type="InterPro" id="IPR000719">
    <property type="entry name" value="Prot_kinase_dom"/>
</dbReference>
<sequence length="187" mass="21168">MKAKINFLGTKVGSHPNILKFVGAVLYDDTIGPFIVHEYCENGTLKEYLEKNKNNVTVELQELLFRFGLDIAKGMEYLAKKDIVHRRLAARNILLNFLNEVKITGFGPQPTESTDDGDVETGQSGKKERIPIKWMAPECMESTAGATQKSDVWSYAVVLWEIFSLGKSLYTFHIINKVHGRTFPSLW</sequence>
<dbReference type="Gene3D" id="1.10.510.10">
    <property type="entry name" value="Transferase(Phosphotransferase) domain 1"/>
    <property type="match status" value="1"/>
</dbReference>
<dbReference type="PRINTS" id="PR00109">
    <property type="entry name" value="TYRKINASE"/>
</dbReference>